<protein>
    <recommendedName>
        <fullName evidence="4">Methyltransferase</fullName>
    </recommendedName>
</protein>
<evidence type="ECO:0000256" key="1">
    <source>
        <dbReference type="SAM" id="SignalP"/>
    </source>
</evidence>
<reference evidence="2 3" key="1">
    <citation type="submission" date="2018-09" db="EMBL/GenBank/DDBJ databases">
        <title>Altererythrobacter spongiae sp. nov., isolated from a marine sponge.</title>
        <authorList>
            <person name="Zhuang L."/>
            <person name="Luo L."/>
        </authorList>
    </citation>
    <scope>NUCLEOTIDE SEQUENCE [LARGE SCALE GENOMIC DNA]</scope>
    <source>
        <strain evidence="2 3">HN-Y73</strain>
    </source>
</reference>
<keyword evidence="1" id="KW-0732">Signal</keyword>
<organism evidence="2 3">
    <name type="scientific">Altericroceibacterium spongiae</name>
    <dbReference type="NCBI Taxonomy" id="2320269"/>
    <lineage>
        <taxon>Bacteria</taxon>
        <taxon>Pseudomonadati</taxon>
        <taxon>Pseudomonadota</taxon>
        <taxon>Alphaproteobacteria</taxon>
        <taxon>Sphingomonadales</taxon>
        <taxon>Erythrobacteraceae</taxon>
        <taxon>Altericroceibacterium</taxon>
    </lineage>
</organism>
<dbReference type="InterPro" id="IPR016980">
    <property type="entry name" value="S-AdoMet-dep_MeTrfase_Alr7345"/>
</dbReference>
<dbReference type="InterPro" id="IPR029063">
    <property type="entry name" value="SAM-dependent_MTases_sf"/>
</dbReference>
<dbReference type="PIRSF" id="PIRSF031679">
    <property type="entry name" value="Mtase_Alr7345_prd"/>
    <property type="match status" value="1"/>
</dbReference>
<accession>A0A420EPW8</accession>
<evidence type="ECO:0000313" key="2">
    <source>
        <dbReference type="EMBL" id="RKF22718.1"/>
    </source>
</evidence>
<dbReference type="RefSeq" id="WP_120323911.1">
    <property type="nucleotide sequence ID" value="NZ_RAPF01000002.1"/>
</dbReference>
<keyword evidence="3" id="KW-1185">Reference proteome</keyword>
<evidence type="ECO:0000313" key="3">
    <source>
        <dbReference type="Proteomes" id="UP000284395"/>
    </source>
</evidence>
<feature type="chain" id="PRO_5019210798" description="Methyltransferase" evidence="1">
    <location>
        <begin position="23"/>
        <end position="278"/>
    </location>
</feature>
<evidence type="ECO:0008006" key="4">
    <source>
        <dbReference type="Google" id="ProtNLM"/>
    </source>
</evidence>
<sequence>MRRIFASTIVAAGLCWAGPALADQTDMSNSVSFEDVLTQDFRAKDSIRDQYRHPAETLSFFQVKPGMTVVDFMPSGGWYTRVLVPYLGEDGIYIGLDPEVPSDATGFLATMRDTASRVPQQAAEWLGDEGAEVRGANVGSIPEEWNGTVDRVMIFREIHNMHRRDWLRPALVAARKLLKEDGMVGVVQHRAKADASAEYTDGNKGYLREQDVIALFQANGFDLVASSEVNANLKDTANYPGGVWTLPPTYAGAEEADKARLQTIGESDRMTLLFRKRP</sequence>
<dbReference type="EMBL" id="RAPF01000002">
    <property type="protein sequence ID" value="RKF22718.1"/>
    <property type="molecule type" value="Genomic_DNA"/>
</dbReference>
<name>A0A420EPW8_9SPHN</name>
<dbReference type="Gene3D" id="3.40.50.150">
    <property type="entry name" value="Vaccinia Virus protein VP39"/>
    <property type="match status" value="1"/>
</dbReference>
<dbReference type="AlphaFoldDB" id="A0A420EPW8"/>
<proteinExistence type="predicted"/>
<gene>
    <name evidence="2" type="ORF">D6851_05830</name>
</gene>
<feature type="signal peptide" evidence="1">
    <location>
        <begin position="1"/>
        <end position="22"/>
    </location>
</feature>
<comment type="caution">
    <text evidence="2">The sequence shown here is derived from an EMBL/GenBank/DDBJ whole genome shotgun (WGS) entry which is preliminary data.</text>
</comment>
<dbReference type="SUPFAM" id="SSF53335">
    <property type="entry name" value="S-adenosyl-L-methionine-dependent methyltransferases"/>
    <property type="match status" value="1"/>
</dbReference>
<dbReference type="Proteomes" id="UP000284395">
    <property type="component" value="Unassembled WGS sequence"/>
</dbReference>
<dbReference type="OrthoDB" id="9801692at2"/>